<keyword evidence="4 7" id="KW-1133">Transmembrane helix</keyword>
<gene>
    <name evidence="9" type="ORF">BMF94_6227</name>
</gene>
<feature type="transmembrane region" description="Helical" evidence="7">
    <location>
        <begin position="150"/>
        <end position="168"/>
    </location>
</feature>
<feature type="transmembrane region" description="Helical" evidence="7">
    <location>
        <begin position="312"/>
        <end position="337"/>
    </location>
</feature>
<dbReference type="InterPro" id="IPR036259">
    <property type="entry name" value="MFS_trans_sf"/>
</dbReference>
<organism evidence="9 10">
    <name type="scientific">Rhodotorula taiwanensis</name>
    <dbReference type="NCBI Taxonomy" id="741276"/>
    <lineage>
        <taxon>Eukaryota</taxon>
        <taxon>Fungi</taxon>
        <taxon>Dikarya</taxon>
        <taxon>Basidiomycota</taxon>
        <taxon>Pucciniomycotina</taxon>
        <taxon>Microbotryomycetes</taxon>
        <taxon>Sporidiobolales</taxon>
        <taxon>Sporidiobolaceae</taxon>
        <taxon>Rhodotorula</taxon>
    </lineage>
</organism>
<evidence type="ECO:0000256" key="7">
    <source>
        <dbReference type="SAM" id="Phobius"/>
    </source>
</evidence>
<reference evidence="9 10" key="1">
    <citation type="journal article" date="2018" name="Front. Microbiol.">
        <title>Prospects for Fungal Bioremediation of Acidic Radioactive Waste Sites: Characterization and Genome Sequence of Rhodotorula taiwanensis MD1149.</title>
        <authorList>
            <person name="Tkavc R."/>
            <person name="Matrosova V.Y."/>
            <person name="Grichenko O.E."/>
            <person name="Gostincar C."/>
            <person name="Volpe R.P."/>
            <person name="Klimenkova P."/>
            <person name="Gaidamakova E.K."/>
            <person name="Zhou C.E."/>
            <person name="Stewart B.J."/>
            <person name="Lyman M.G."/>
            <person name="Malfatti S.A."/>
            <person name="Rubinfeld B."/>
            <person name="Courtot M."/>
            <person name="Singh J."/>
            <person name="Dalgard C.L."/>
            <person name="Hamilton T."/>
            <person name="Frey K.G."/>
            <person name="Gunde-Cimerman N."/>
            <person name="Dugan L."/>
            <person name="Daly M.J."/>
        </authorList>
    </citation>
    <scope>NUCLEOTIDE SEQUENCE [LARGE SCALE GENOMIC DNA]</scope>
    <source>
        <strain evidence="9 10">MD1149</strain>
    </source>
</reference>
<evidence type="ECO:0000259" key="8">
    <source>
        <dbReference type="PROSITE" id="PS50850"/>
    </source>
</evidence>
<keyword evidence="10" id="KW-1185">Reference proteome</keyword>
<keyword evidence="5 7" id="KW-0472">Membrane</keyword>
<evidence type="ECO:0000256" key="3">
    <source>
        <dbReference type="ARBA" id="ARBA00022692"/>
    </source>
</evidence>
<evidence type="ECO:0000256" key="6">
    <source>
        <dbReference type="SAM" id="MobiDB-lite"/>
    </source>
</evidence>
<evidence type="ECO:0000256" key="4">
    <source>
        <dbReference type="ARBA" id="ARBA00022989"/>
    </source>
</evidence>
<evidence type="ECO:0000256" key="5">
    <source>
        <dbReference type="ARBA" id="ARBA00023136"/>
    </source>
</evidence>
<dbReference type="GO" id="GO:0022857">
    <property type="term" value="F:transmembrane transporter activity"/>
    <property type="evidence" value="ECO:0007669"/>
    <property type="project" value="InterPro"/>
</dbReference>
<feature type="transmembrane region" description="Helical" evidence="7">
    <location>
        <begin position="121"/>
        <end position="143"/>
    </location>
</feature>
<feature type="transmembrane region" description="Helical" evidence="7">
    <location>
        <begin position="462"/>
        <end position="482"/>
    </location>
</feature>
<dbReference type="EMBL" id="PJQD01000097">
    <property type="protein sequence ID" value="POY70815.1"/>
    <property type="molecule type" value="Genomic_DNA"/>
</dbReference>
<dbReference type="PANTHER" id="PTHR43791:SF36">
    <property type="entry name" value="TRANSPORTER, PUTATIVE (AFU_ORTHOLOGUE AFUA_6G08340)-RELATED"/>
    <property type="match status" value="1"/>
</dbReference>
<feature type="domain" description="Major facilitator superfamily (MFS) profile" evidence="8">
    <location>
        <begin position="83"/>
        <end position="520"/>
    </location>
</feature>
<sequence length="520" mass="56095">MAAPAPPPVDTNKIHSEEELHEDATRPHLGARFSDGKSLSEYTTNLSEKNGSSRYANSTIGLDLNGEARRSERKLVAKLDRLILPLAFLLYLFANLDRGNLGNAKLQGLYETLLDNNPTKYSIALCCFFITYIVFNIPGILAAKRLPPSRTIAAGAFLWSLAASLQAATTSAGGLYACRLFVGIGEAMFGNAIAFYLSLWYKQSELSKRIGLYIGAGSLAGAFGGLIAYGVAKIKSPAIAPWRILFLIDATPCLLLSIIVAICLPNRPDHTRYLNADEQVLATTRLNSENGSNKSLAIDWKAVRHALLDWRFLVLATCYTCMNLSLASVSGFVPTIIKGLGYSDANAQLYTVPPYACGLAVMMITTTLSDRFKTRGIFVVAVFGISVVGWAMLMAIDPVGITKGGLRARYFAICCVVGTGASNGPIMMAWLSANSPSESQRAVGASFAFPSTEGPRFVRGSAVNMAFAVAGMVLAASLSVYYRVENRRRDEQEGGRPAPGIPIEDLDTLYDRAPGFRYTA</sequence>
<dbReference type="SUPFAM" id="SSF103473">
    <property type="entry name" value="MFS general substrate transporter"/>
    <property type="match status" value="1"/>
</dbReference>
<evidence type="ECO:0000256" key="2">
    <source>
        <dbReference type="ARBA" id="ARBA00022448"/>
    </source>
</evidence>
<dbReference type="AlphaFoldDB" id="A0A2S5B226"/>
<accession>A0A2S5B226</accession>
<comment type="subcellular location">
    <subcellularLocation>
        <location evidence="1">Membrane</location>
        <topology evidence="1">Multi-pass membrane protein</topology>
    </subcellularLocation>
</comment>
<evidence type="ECO:0000256" key="1">
    <source>
        <dbReference type="ARBA" id="ARBA00004141"/>
    </source>
</evidence>
<dbReference type="OrthoDB" id="2985014at2759"/>
<keyword evidence="2" id="KW-0813">Transport</keyword>
<dbReference type="InterPro" id="IPR020846">
    <property type="entry name" value="MFS_dom"/>
</dbReference>
<evidence type="ECO:0000313" key="10">
    <source>
        <dbReference type="Proteomes" id="UP000237144"/>
    </source>
</evidence>
<name>A0A2S5B226_9BASI</name>
<feature type="transmembrane region" description="Helical" evidence="7">
    <location>
        <begin position="244"/>
        <end position="264"/>
    </location>
</feature>
<proteinExistence type="predicted"/>
<feature type="compositionally biased region" description="Basic and acidic residues" evidence="6">
    <location>
        <begin position="12"/>
        <end position="26"/>
    </location>
</feature>
<feature type="transmembrane region" description="Helical" evidence="7">
    <location>
        <begin position="79"/>
        <end position="96"/>
    </location>
</feature>
<dbReference type="PANTHER" id="PTHR43791">
    <property type="entry name" value="PERMEASE-RELATED"/>
    <property type="match status" value="1"/>
</dbReference>
<dbReference type="GO" id="GO:0016020">
    <property type="term" value="C:membrane"/>
    <property type="evidence" value="ECO:0007669"/>
    <property type="project" value="UniProtKB-SubCell"/>
</dbReference>
<feature type="region of interest" description="Disordered" evidence="6">
    <location>
        <begin position="1"/>
        <end position="34"/>
    </location>
</feature>
<evidence type="ECO:0000313" key="9">
    <source>
        <dbReference type="EMBL" id="POY70815.1"/>
    </source>
</evidence>
<dbReference type="Proteomes" id="UP000237144">
    <property type="component" value="Unassembled WGS sequence"/>
</dbReference>
<keyword evidence="3 7" id="KW-0812">Transmembrane</keyword>
<dbReference type="PROSITE" id="PS50850">
    <property type="entry name" value="MFS"/>
    <property type="match status" value="1"/>
</dbReference>
<protein>
    <recommendedName>
        <fullName evidence="8">Major facilitator superfamily (MFS) profile domain-containing protein</fullName>
    </recommendedName>
</protein>
<feature type="transmembrane region" description="Helical" evidence="7">
    <location>
        <begin position="376"/>
        <end position="396"/>
    </location>
</feature>
<dbReference type="InterPro" id="IPR011701">
    <property type="entry name" value="MFS"/>
</dbReference>
<dbReference type="STRING" id="741276.A0A2S5B226"/>
<feature type="transmembrane region" description="Helical" evidence="7">
    <location>
        <begin position="174"/>
        <end position="198"/>
    </location>
</feature>
<dbReference type="Gene3D" id="1.20.1250.20">
    <property type="entry name" value="MFS general substrate transporter like domains"/>
    <property type="match status" value="2"/>
</dbReference>
<feature type="transmembrane region" description="Helical" evidence="7">
    <location>
        <begin position="349"/>
        <end position="369"/>
    </location>
</feature>
<comment type="caution">
    <text evidence="9">The sequence shown here is derived from an EMBL/GenBank/DDBJ whole genome shotgun (WGS) entry which is preliminary data.</text>
</comment>
<feature type="transmembrane region" description="Helical" evidence="7">
    <location>
        <begin position="210"/>
        <end position="232"/>
    </location>
</feature>
<dbReference type="Pfam" id="PF07690">
    <property type="entry name" value="MFS_1"/>
    <property type="match status" value="1"/>
</dbReference>